<comment type="caution">
    <text evidence="2">The sequence shown here is derived from an EMBL/GenBank/DDBJ whole genome shotgun (WGS) entry which is preliminary data.</text>
</comment>
<dbReference type="Pfam" id="PF16064">
    <property type="entry name" value="DUF4806"/>
    <property type="match status" value="1"/>
</dbReference>
<dbReference type="PANTHER" id="PTHR34153">
    <property type="entry name" value="SI:CH211-262H13.3-RELATED-RELATED"/>
    <property type="match status" value="1"/>
</dbReference>
<evidence type="ECO:0000313" key="3">
    <source>
        <dbReference type="Proteomes" id="UP000478052"/>
    </source>
</evidence>
<feature type="domain" description="DUF4806" evidence="1">
    <location>
        <begin position="25"/>
        <end position="83"/>
    </location>
</feature>
<reference evidence="2 3" key="1">
    <citation type="submission" date="2019-08" db="EMBL/GenBank/DDBJ databases">
        <title>Whole genome of Aphis craccivora.</title>
        <authorList>
            <person name="Voronova N.V."/>
            <person name="Shulinski R.S."/>
            <person name="Bandarenka Y.V."/>
            <person name="Zhorov D.G."/>
            <person name="Warner D."/>
        </authorList>
    </citation>
    <scope>NUCLEOTIDE SEQUENCE [LARGE SCALE GENOMIC DNA]</scope>
    <source>
        <strain evidence="2">180601</strain>
        <tissue evidence="2">Whole Body</tissue>
    </source>
</reference>
<evidence type="ECO:0000313" key="2">
    <source>
        <dbReference type="EMBL" id="KAF0737860.1"/>
    </source>
</evidence>
<feature type="non-terminal residue" evidence="2">
    <location>
        <position position="142"/>
    </location>
</feature>
<dbReference type="PANTHER" id="PTHR34153:SF2">
    <property type="entry name" value="SI:CH211-262H13.3-RELATED"/>
    <property type="match status" value="1"/>
</dbReference>
<dbReference type="InterPro" id="IPR032071">
    <property type="entry name" value="DUF4806"/>
</dbReference>
<protein>
    <submittedName>
        <fullName evidence="2">DUF4806 domain-containing protein</fullName>
    </submittedName>
</protein>
<dbReference type="OrthoDB" id="6603096at2759"/>
<evidence type="ECO:0000259" key="1">
    <source>
        <dbReference type="Pfam" id="PF16064"/>
    </source>
</evidence>
<dbReference type="Proteomes" id="UP000478052">
    <property type="component" value="Unassembled WGS sequence"/>
</dbReference>
<sequence length="142" mass="16522">MTIIKSLAVAVAVEVDMKLISSELSEFRTMFVLELTRLMGNDIKRSIKRIFEKLFSDDLLCSYSYHGIRNKKSFSSLNICNVIFEAIRNDKKFCNVQEKEIEDVIQKYLAQRPFVLKRNKKNQIEVENQNAGGSYQLENITF</sequence>
<dbReference type="AlphaFoldDB" id="A0A6G0XCI9"/>
<gene>
    <name evidence="2" type="ORF">FWK35_00031521</name>
</gene>
<dbReference type="EMBL" id="VUJU01007950">
    <property type="protein sequence ID" value="KAF0737860.1"/>
    <property type="molecule type" value="Genomic_DNA"/>
</dbReference>
<keyword evidence="3" id="KW-1185">Reference proteome</keyword>
<organism evidence="2 3">
    <name type="scientific">Aphis craccivora</name>
    <name type="common">Cowpea aphid</name>
    <dbReference type="NCBI Taxonomy" id="307492"/>
    <lineage>
        <taxon>Eukaryota</taxon>
        <taxon>Metazoa</taxon>
        <taxon>Ecdysozoa</taxon>
        <taxon>Arthropoda</taxon>
        <taxon>Hexapoda</taxon>
        <taxon>Insecta</taxon>
        <taxon>Pterygota</taxon>
        <taxon>Neoptera</taxon>
        <taxon>Paraneoptera</taxon>
        <taxon>Hemiptera</taxon>
        <taxon>Sternorrhyncha</taxon>
        <taxon>Aphidomorpha</taxon>
        <taxon>Aphidoidea</taxon>
        <taxon>Aphididae</taxon>
        <taxon>Aphidini</taxon>
        <taxon>Aphis</taxon>
        <taxon>Aphis</taxon>
    </lineage>
</organism>
<proteinExistence type="predicted"/>
<accession>A0A6G0XCI9</accession>
<name>A0A6G0XCI9_APHCR</name>